<organism evidence="2 3">
    <name type="scientific">Lepraria finkii</name>
    <dbReference type="NCBI Taxonomy" id="1340010"/>
    <lineage>
        <taxon>Eukaryota</taxon>
        <taxon>Fungi</taxon>
        <taxon>Dikarya</taxon>
        <taxon>Ascomycota</taxon>
        <taxon>Pezizomycotina</taxon>
        <taxon>Lecanoromycetes</taxon>
        <taxon>OSLEUM clade</taxon>
        <taxon>Lecanoromycetidae</taxon>
        <taxon>Lecanorales</taxon>
        <taxon>Lecanorineae</taxon>
        <taxon>Stereocaulaceae</taxon>
        <taxon>Lepraria</taxon>
    </lineage>
</organism>
<gene>
    <name evidence="2" type="ORF">ABVK25_001469</name>
</gene>
<reference evidence="2 3" key="1">
    <citation type="submission" date="2024-09" db="EMBL/GenBank/DDBJ databases">
        <title>Rethinking Asexuality: The Enigmatic Case of Functional Sexual Genes in Lepraria (Stereocaulaceae).</title>
        <authorList>
            <person name="Doellman M."/>
            <person name="Sun Y."/>
            <person name="Barcenas-Pena A."/>
            <person name="Lumbsch H.T."/>
            <person name="Grewe F."/>
        </authorList>
    </citation>
    <scope>NUCLEOTIDE SEQUENCE [LARGE SCALE GENOMIC DNA]</scope>
    <source>
        <strain evidence="2 3">Grewe 0041</strain>
    </source>
</reference>
<evidence type="ECO:0000259" key="1">
    <source>
        <dbReference type="Pfam" id="PF25053"/>
    </source>
</evidence>
<comment type="caution">
    <text evidence="2">The sequence shown here is derived from an EMBL/GenBank/DDBJ whole genome shotgun (WGS) entry which is preliminary data.</text>
</comment>
<feature type="domain" description="DUF7791" evidence="1">
    <location>
        <begin position="149"/>
        <end position="340"/>
    </location>
</feature>
<proteinExistence type="predicted"/>
<dbReference type="PANTHER" id="PTHR10039">
    <property type="entry name" value="AMELOGENIN"/>
    <property type="match status" value="1"/>
</dbReference>
<dbReference type="Proteomes" id="UP001590951">
    <property type="component" value="Unassembled WGS sequence"/>
</dbReference>
<dbReference type="InterPro" id="IPR056693">
    <property type="entry name" value="DUF7791"/>
</dbReference>
<dbReference type="EMBL" id="JBHFEH010000003">
    <property type="protein sequence ID" value="KAL2057852.1"/>
    <property type="molecule type" value="Genomic_DNA"/>
</dbReference>
<evidence type="ECO:0000313" key="2">
    <source>
        <dbReference type="EMBL" id="KAL2057852.1"/>
    </source>
</evidence>
<keyword evidence="3" id="KW-1185">Reference proteome</keyword>
<sequence length="416" mass="47181">MIPVWTEARLQKMLQNTRSTISKTHHVCSFIDGLDEISGNQDDLVASIERIIQNAKVKVCQVDHVAYLEMDKLNAIPRAQSLAIEQPREFSYLISLLENSAQGLFLWVQLAVKDQINGLRNDDSLKQLQERLRLLPTEIEDLYAHMLTRIDEVYRREAAQFFGMMIQKPIMHLDCYSFSLLDLALAFFEGLEDLILSSSLEADLREIIDLCDTRRKKIIVTCAGLLEVQGQSFRHLRVNDVGLNMRREGSAWALENFDAKSVSTLVDPNPSKERSLGTLEVVFNETEINLGLDHRTVIDFLQEHPEAKSFIDENCPSEFSAYVIGVKVLLAKVGILGLPTKESFGQKKWMPRDVESIVRSMNMAETMTGAAQWNLGNLVDQLMTQIGLESSQEPLEGHWDAKLAIKVRITVEFGFK</sequence>
<name>A0ABR4BJ51_9LECA</name>
<accession>A0ABR4BJ51</accession>
<evidence type="ECO:0000313" key="3">
    <source>
        <dbReference type="Proteomes" id="UP001590951"/>
    </source>
</evidence>
<dbReference type="Pfam" id="PF25053">
    <property type="entry name" value="DUF7791"/>
    <property type="match status" value="1"/>
</dbReference>
<dbReference type="PANTHER" id="PTHR10039:SF5">
    <property type="entry name" value="NACHT DOMAIN-CONTAINING PROTEIN"/>
    <property type="match status" value="1"/>
</dbReference>
<protein>
    <recommendedName>
        <fullName evidence="1">DUF7791 domain-containing protein</fullName>
    </recommendedName>
</protein>